<feature type="domain" description="Sulfatase N-terminal" evidence="8">
    <location>
        <begin position="287"/>
        <end position="571"/>
    </location>
</feature>
<evidence type="ECO:0000256" key="1">
    <source>
        <dbReference type="ARBA" id="ARBA00004651"/>
    </source>
</evidence>
<name>A0A5B1LFU8_9ACTN</name>
<keyword evidence="5 7" id="KW-1133">Transmembrane helix</keyword>
<dbReference type="AlphaFoldDB" id="A0A5B1LFU8"/>
<evidence type="ECO:0000313" key="10">
    <source>
        <dbReference type="Proteomes" id="UP000325003"/>
    </source>
</evidence>
<evidence type="ECO:0000256" key="6">
    <source>
        <dbReference type="ARBA" id="ARBA00023136"/>
    </source>
</evidence>
<feature type="transmembrane region" description="Helical" evidence="7">
    <location>
        <begin position="33"/>
        <end position="52"/>
    </location>
</feature>
<feature type="transmembrane region" description="Helical" evidence="7">
    <location>
        <begin position="91"/>
        <end position="111"/>
    </location>
</feature>
<sequence>MNPVSTSLVAEDATTEEQAVAPHRLPVVLRRGAALSLLVAALLTFALELSTLWRGDPRWFGDQFVTGVGYYADTLVMWLALLFLWALIGRLWWAIGLLSAIALPLAAANRIKISLREEPIYPSDVDFLSEPGFLGSMVSPWKVVLLVVALVALVAACVLVGRRLARRYPHPSVLRLPRREAVVVGGLRAVVLLVSALLLFQTTKFNEPGNFWRGVYESRGDHWRYWNQKTNYRSNGFFGGLFYNMPISAMGEPFAYNEPAMDEISARYAEVADRINQHRTGTLDDVNVVLVLSESFTDPTQLDGFDLETDPIPRTRALMRQTTSGTMLAQLYGGGTANMEFETLTGQSLALFRPQMISPYQMLVAGYERFPSAVGWFKAQGHRPIAIHPYMVGMYKREQVYRTFGFEEFIHDTSMGSQEKIEDNPYIDDHAAFDEVLDQIDGSAGPLMVNLVTMQNHIPVDNHYDDPIGVTGIGGDEADRIGQYARGLAHTDEALAEFLTDLKKRDEKTIVLFYGDHLPGIYDSDVKDANSAGTALNQTPFFVWSTEGNAPRPMPLTSPAFFLPLVYRVADAPVPPYLALLDKLHDRISALHQGRIIGSDGNEIDAADLDPTSRQLLNDLRLVQYDFSIGRRYSVDSMWPGADR</sequence>
<dbReference type="InterPro" id="IPR017850">
    <property type="entry name" value="Alkaline_phosphatase_core_sf"/>
</dbReference>
<dbReference type="PANTHER" id="PTHR47371:SF3">
    <property type="entry name" value="PHOSPHOGLYCEROL TRANSFERASE I"/>
    <property type="match status" value="1"/>
</dbReference>
<evidence type="ECO:0000256" key="2">
    <source>
        <dbReference type="ARBA" id="ARBA00004936"/>
    </source>
</evidence>
<dbReference type="InterPro" id="IPR000917">
    <property type="entry name" value="Sulfatase_N"/>
</dbReference>
<dbReference type="Pfam" id="PF00884">
    <property type="entry name" value="Sulfatase"/>
    <property type="match status" value="1"/>
</dbReference>
<feature type="transmembrane region" description="Helical" evidence="7">
    <location>
        <begin position="181"/>
        <end position="200"/>
    </location>
</feature>
<evidence type="ECO:0000256" key="4">
    <source>
        <dbReference type="ARBA" id="ARBA00022692"/>
    </source>
</evidence>
<gene>
    <name evidence="9" type="ORF">F0U44_08555</name>
</gene>
<dbReference type="PANTHER" id="PTHR47371">
    <property type="entry name" value="LIPOTEICHOIC ACID SYNTHASE"/>
    <property type="match status" value="1"/>
</dbReference>
<reference evidence="9 10" key="2">
    <citation type="submission" date="2019-09" db="EMBL/GenBank/DDBJ databases">
        <authorList>
            <person name="Jin C."/>
        </authorList>
    </citation>
    <scope>NUCLEOTIDE SEQUENCE [LARGE SCALE GENOMIC DNA]</scope>
    <source>
        <strain evidence="9 10">BN130099</strain>
    </source>
</reference>
<evidence type="ECO:0000259" key="8">
    <source>
        <dbReference type="Pfam" id="PF00884"/>
    </source>
</evidence>
<dbReference type="GO" id="GO:0005886">
    <property type="term" value="C:plasma membrane"/>
    <property type="evidence" value="ECO:0007669"/>
    <property type="project" value="UniProtKB-SubCell"/>
</dbReference>
<accession>A0A5B1LFU8</accession>
<keyword evidence="4 7" id="KW-0812">Transmembrane</keyword>
<dbReference type="SUPFAM" id="SSF53649">
    <property type="entry name" value="Alkaline phosphatase-like"/>
    <property type="match status" value="1"/>
</dbReference>
<comment type="pathway">
    <text evidence="2">Cell wall biogenesis; lipoteichoic acid biosynthesis.</text>
</comment>
<dbReference type="Proteomes" id="UP000325003">
    <property type="component" value="Unassembled WGS sequence"/>
</dbReference>
<comment type="subcellular location">
    <subcellularLocation>
        <location evidence="1">Cell membrane</location>
        <topology evidence="1">Multi-pass membrane protein</topology>
    </subcellularLocation>
</comment>
<dbReference type="CDD" id="cd16015">
    <property type="entry name" value="LTA_synthase"/>
    <property type="match status" value="1"/>
</dbReference>
<reference evidence="9 10" key="1">
    <citation type="submission" date="2019-09" db="EMBL/GenBank/DDBJ databases">
        <title>Nocardioides panacisoli sp. nov., isolated from the soil of a ginseng field.</title>
        <authorList>
            <person name="Cho C."/>
        </authorList>
    </citation>
    <scope>NUCLEOTIDE SEQUENCE [LARGE SCALE GENOMIC DNA]</scope>
    <source>
        <strain evidence="9 10">BN130099</strain>
    </source>
</reference>
<evidence type="ECO:0000256" key="7">
    <source>
        <dbReference type="SAM" id="Phobius"/>
    </source>
</evidence>
<evidence type="ECO:0000313" key="9">
    <source>
        <dbReference type="EMBL" id="KAA1418549.1"/>
    </source>
</evidence>
<keyword evidence="3" id="KW-1003">Cell membrane</keyword>
<comment type="caution">
    <text evidence="9">The sequence shown here is derived from an EMBL/GenBank/DDBJ whole genome shotgun (WGS) entry which is preliminary data.</text>
</comment>
<dbReference type="EMBL" id="VUJV01000003">
    <property type="protein sequence ID" value="KAA1418549.1"/>
    <property type="molecule type" value="Genomic_DNA"/>
</dbReference>
<protein>
    <submittedName>
        <fullName evidence="9">LTA synthase family protein</fullName>
    </submittedName>
</protein>
<keyword evidence="6 7" id="KW-0472">Membrane</keyword>
<evidence type="ECO:0000256" key="5">
    <source>
        <dbReference type="ARBA" id="ARBA00022989"/>
    </source>
</evidence>
<dbReference type="Gene3D" id="3.40.720.10">
    <property type="entry name" value="Alkaline Phosphatase, subunit A"/>
    <property type="match status" value="1"/>
</dbReference>
<feature type="transmembrane region" description="Helical" evidence="7">
    <location>
        <begin position="141"/>
        <end position="160"/>
    </location>
</feature>
<dbReference type="InterPro" id="IPR050448">
    <property type="entry name" value="OpgB/LTA_synthase_biosynth"/>
</dbReference>
<evidence type="ECO:0000256" key="3">
    <source>
        <dbReference type="ARBA" id="ARBA00022475"/>
    </source>
</evidence>
<keyword evidence="10" id="KW-1185">Reference proteome</keyword>
<feature type="transmembrane region" description="Helical" evidence="7">
    <location>
        <begin position="64"/>
        <end position="84"/>
    </location>
</feature>
<organism evidence="9 10">
    <name type="scientific">Nocardioides humilatus</name>
    <dbReference type="NCBI Taxonomy" id="2607660"/>
    <lineage>
        <taxon>Bacteria</taxon>
        <taxon>Bacillati</taxon>
        <taxon>Actinomycetota</taxon>
        <taxon>Actinomycetes</taxon>
        <taxon>Propionibacteriales</taxon>
        <taxon>Nocardioidaceae</taxon>
        <taxon>Nocardioides</taxon>
    </lineage>
</organism>
<proteinExistence type="predicted"/>